<dbReference type="GO" id="GO:0046872">
    <property type="term" value="F:metal ion binding"/>
    <property type="evidence" value="ECO:0007669"/>
    <property type="project" value="UniProtKB-KW"/>
</dbReference>
<dbReference type="EC" id="3.1.3.25" evidence="10"/>
<dbReference type="SUPFAM" id="SSF56655">
    <property type="entry name" value="Carbohydrate phosphatase"/>
    <property type="match status" value="1"/>
</dbReference>
<comment type="caution">
    <text evidence="11">The sequence shown here is derived from an EMBL/GenBank/DDBJ whole genome shotgun (WGS) entry which is preliminary data.</text>
</comment>
<keyword evidence="5 10" id="KW-0378">Hydrolase</keyword>
<dbReference type="PRINTS" id="PR00377">
    <property type="entry name" value="IMPHPHTASES"/>
</dbReference>
<dbReference type="CDD" id="cd01639">
    <property type="entry name" value="IMPase"/>
    <property type="match status" value="1"/>
</dbReference>
<dbReference type="GO" id="GO:0046854">
    <property type="term" value="P:phosphatidylinositol phosphate biosynthetic process"/>
    <property type="evidence" value="ECO:0007669"/>
    <property type="project" value="InterPro"/>
</dbReference>
<evidence type="ECO:0000256" key="8">
    <source>
        <dbReference type="ARBA" id="ARBA00058693"/>
    </source>
</evidence>
<dbReference type="GO" id="GO:0007165">
    <property type="term" value="P:signal transduction"/>
    <property type="evidence" value="ECO:0007669"/>
    <property type="project" value="TreeGrafter"/>
</dbReference>
<dbReference type="InterPro" id="IPR020583">
    <property type="entry name" value="Inositol_monoP_metal-BS"/>
</dbReference>
<organism evidence="11 12">
    <name type="scientific">Candidatus Methylumidiphilus alinenensis</name>
    <dbReference type="NCBI Taxonomy" id="2202197"/>
    <lineage>
        <taxon>Bacteria</taxon>
        <taxon>Pseudomonadati</taxon>
        <taxon>Pseudomonadota</taxon>
        <taxon>Gammaproteobacteria</taxon>
        <taxon>Methylococcales</taxon>
        <taxon>Candidatus Methylumidiphilus</taxon>
    </lineage>
</organism>
<dbReference type="InterPro" id="IPR000760">
    <property type="entry name" value="Inositol_monophosphatase-like"/>
</dbReference>
<comment type="function">
    <text evidence="8">Part of the processive rRNA transcription and antitermination complex (rrnTAC). The complex forms an RNA-chaperone ring around the RNA exit tunnel of RNA polymerase (RNAP). It supports rapid transcription and antitermination of rRNA operons, cotranscriptional rRNA folding, and annealing of distal rRNA regions to allow correct ribosome biogenesis. This subunit may play a central role in organizing the structure.</text>
</comment>
<reference evidence="11 12" key="1">
    <citation type="journal article" date="2018" name="Aquat. Microb. Ecol.">
        <title>Gammaproteobacterial methanotrophs dominate.</title>
        <authorList>
            <person name="Rissanen A.J."/>
            <person name="Saarenheimo J."/>
            <person name="Tiirola M."/>
            <person name="Peura S."/>
            <person name="Aalto S.L."/>
            <person name="Karvinen A."/>
            <person name="Nykanen H."/>
        </authorList>
    </citation>
    <scope>NUCLEOTIDE SEQUENCE [LARGE SCALE GENOMIC DNA]</scope>
    <source>
        <strain evidence="11">AMbin10</strain>
    </source>
</reference>
<evidence type="ECO:0000256" key="5">
    <source>
        <dbReference type="ARBA" id="ARBA00022801"/>
    </source>
</evidence>
<dbReference type="PANTHER" id="PTHR20854">
    <property type="entry name" value="INOSITOL MONOPHOSPHATASE"/>
    <property type="match status" value="1"/>
</dbReference>
<dbReference type="Proteomes" id="UP000249396">
    <property type="component" value="Unassembled WGS sequence"/>
</dbReference>
<comment type="cofactor">
    <cofactor evidence="2 9 10">
        <name>Mg(2+)</name>
        <dbReference type="ChEBI" id="CHEBI:18420"/>
    </cofactor>
</comment>
<comment type="similarity">
    <text evidence="3 10">Belongs to the inositol monophosphatase superfamily.</text>
</comment>
<keyword evidence="6" id="KW-0805">Transcription regulation</keyword>
<evidence type="ECO:0000256" key="4">
    <source>
        <dbReference type="ARBA" id="ARBA00022723"/>
    </source>
</evidence>
<dbReference type="EMBL" id="QJPH01000154">
    <property type="protein sequence ID" value="PZN84442.1"/>
    <property type="molecule type" value="Genomic_DNA"/>
</dbReference>
<feature type="binding site" evidence="9">
    <location>
        <position position="84"/>
    </location>
    <ligand>
        <name>Mg(2+)</name>
        <dbReference type="ChEBI" id="CHEBI:18420"/>
        <label>1</label>
        <note>catalytic</note>
    </ligand>
</feature>
<keyword evidence="4 9" id="KW-0479">Metal-binding</keyword>
<dbReference type="GO" id="GO:0008934">
    <property type="term" value="F:inositol monophosphate 1-phosphatase activity"/>
    <property type="evidence" value="ECO:0007669"/>
    <property type="project" value="InterPro"/>
</dbReference>
<name>A0A2W4RL20_9GAMM</name>
<feature type="binding site" evidence="9">
    <location>
        <position position="86"/>
    </location>
    <ligand>
        <name>Mg(2+)</name>
        <dbReference type="ChEBI" id="CHEBI:18420"/>
        <label>1</label>
        <note>catalytic</note>
    </ligand>
</feature>
<dbReference type="InterPro" id="IPR022337">
    <property type="entry name" value="Inositol_monophosphatase_SuhB"/>
</dbReference>
<dbReference type="AlphaFoldDB" id="A0A2W4RL20"/>
<feature type="binding site" evidence="9">
    <location>
        <position position="67"/>
    </location>
    <ligand>
        <name>Mg(2+)</name>
        <dbReference type="ChEBI" id="CHEBI:18420"/>
        <label>1</label>
        <note>catalytic</note>
    </ligand>
</feature>
<dbReference type="GO" id="GO:0031564">
    <property type="term" value="P:transcription antitermination"/>
    <property type="evidence" value="ECO:0007669"/>
    <property type="project" value="UniProtKB-KW"/>
</dbReference>
<evidence type="ECO:0000256" key="7">
    <source>
        <dbReference type="ARBA" id="ARBA00022842"/>
    </source>
</evidence>
<dbReference type="Gene3D" id="3.40.190.80">
    <property type="match status" value="1"/>
</dbReference>
<dbReference type="Gene3D" id="3.30.540.10">
    <property type="entry name" value="Fructose-1,6-Bisphosphatase, subunit A, domain 1"/>
    <property type="match status" value="1"/>
</dbReference>
<feature type="binding site" evidence="9">
    <location>
        <position position="212"/>
    </location>
    <ligand>
        <name>Mg(2+)</name>
        <dbReference type="ChEBI" id="CHEBI:18420"/>
        <label>1</label>
        <note>catalytic</note>
    </ligand>
</feature>
<keyword evidence="6" id="KW-0889">Transcription antitermination</keyword>
<evidence type="ECO:0000256" key="6">
    <source>
        <dbReference type="ARBA" id="ARBA00022814"/>
    </source>
</evidence>
<dbReference type="InterPro" id="IPR020550">
    <property type="entry name" value="Inositol_monophosphatase_CS"/>
</dbReference>
<accession>A0A2W4RL20</accession>
<sequence length="273" mass="29892">MDPMLTIAVRAARAAGDLIVRYVDRIDTLNISVKGRNDFVSEVDSLAEQEIVSILSKAYPSHAFLGEEGGRHGLPKGEFTWIIDPLDGTTNFLHGFPQFAVSIALIHRGNIECGVVYDPMRQELFTAKRGGGAALENRRLRVTKQKTFTGALLGTGFPFKDQRHLDAYLGMFRELMKDTAGIRRPGSAALDLAWVACGRMDGFWEFGLMPWDIAAGVLLIQEAGGIVTDLEGGTKFLETGNVLAANPKLHVLMLDAIRPHVTDALRYKAPLGE</sequence>
<evidence type="ECO:0000313" key="12">
    <source>
        <dbReference type="Proteomes" id="UP000249396"/>
    </source>
</evidence>
<dbReference type="PRINTS" id="PR01959">
    <property type="entry name" value="SBIMPHPHTASE"/>
</dbReference>
<dbReference type="InterPro" id="IPR033942">
    <property type="entry name" value="IMPase"/>
</dbReference>
<protein>
    <recommendedName>
        <fullName evidence="10">Inositol-1-monophosphatase</fullName>
        <ecNumber evidence="10">3.1.3.25</ecNumber>
    </recommendedName>
</protein>
<dbReference type="GO" id="GO:0006020">
    <property type="term" value="P:inositol metabolic process"/>
    <property type="evidence" value="ECO:0007669"/>
    <property type="project" value="TreeGrafter"/>
</dbReference>
<evidence type="ECO:0000256" key="2">
    <source>
        <dbReference type="ARBA" id="ARBA00001946"/>
    </source>
</evidence>
<keyword evidence="7 9" id="KW-0460">Magnesium</keyword>
<proteinExistence type="inferred from homology"/>
<gene>
    <name evidence="11" type="ORF">DM484_02920</name>
</gene>
<feature type="binding site" evidence="9">
    <location>
        <position position="87"/>
    </location>
    <ligand>
        <name>Mg(2+)</name>
        <dbReference type="ChEBI" id="CHEBI:18420"/>
        <label>1</label>
        <note>catalytic</note>
    </ligand>
</feature>
<dbReference type="FunFam" id="3.40.190.80:FF:000002">
    <property type="entry name" value="Inositol-1-monophosphatase"/>
    <property type="match status" value="1"/>
</dbReference>
<comment type="catalytic activity">
    <reaction evidence="1 10">
        <text>a myo-inositol phosphate + H2O = myo-inositol + phosphate</text>
        <dbReference type="Rhea" id="RHEA:24056"/>
        <dbReference type="ChEBI" id="CHEBI:15377"/>
        <dbReference type="ChEBI" id="CHEBI:17268"/>
        <dbReference type="ChEBI" id="CHEBI:43474"/>
        <dbReference type="ChEBI" id="CHEBI:84139"/>
        <dbReference type="EC" id="3.1.3.25"/>
    </reaction>
</comment>
<evidence type="ECO:0000256" key="3">
    <source>
        <dbReference type="ARBA" id="ARBA00009759"/>
    </source>
</evidence>
<evidence type="ECO:0000256" key="9">
    <source>
        <dbReference type="PIRSR" id="PIRSR600760-2"/>
    </source>
</evidence>
<keyword evidence="6" id="KW-0804">Transcription</keyword>
<evidence type="ECO:0000256" key="10">
    <source>
        <dbReference type="RuleBase" id="RU364068"/>
    </source>
</evidence>
<dbReference type="PROSITE" id="PS00630">
    <property type="entry name" value="IMP_2"/>
    <property type="match status" value="1"/>
</dbReference>
<dbReference type="Pfam" id="PF00459">
    <property type="entry name" value="Inositol_P"/>
    <property type="match status" value="1"/>
</dbReference>
<dbReference type="PANTHER" id="PTHR20854:SF4">
    <property type="entry name" value="INOSITOL-1-MONOPHOSPHATASE-RELATED"/>
    <property type="match status" value="1"/>
</dbReference>
<evidence type="ECO:0000313" key="11">
    <source>
        <dbReference type="EMBL" id="PZN84442.1"/>
    </source>
</evidence>
<evidence type="ECO:0000256" key="1">
    <source>
        <dbReference type="ARBA" id="ARBA00001033"/>
    </source>
</evidence>
<dbReference type="FunFam" id="3.30.540.10:FF:000003">
    <property type="entry name" value="Inositol-1-monophosphatase"/>
    <property type="match status" value="1"/>
</dbReference>
<dbReference type="PROSITE" id="PS00629">
    <property type="entry name" value="IMP_1"/>
    <property type="match status" value="1"/>
</dbReference>